<gene>
    <name evidence="2" type="ORF">QR695_11155</name>
</gene>
<sequence length="206" mass="23610">MSQRKWLTVLISLSVLSILVLASFASQLRDTTRQIESIHGQRLDSYDAIEDIMYFNIERANAIRGLLAYEDRRFLESYYSMSQQAEELKTSIANDPGTPSSLIDLLHRDGIWEQGADQVLVLYERGDIEAATDLAETMTDQRQTILEDLRALKKMQYDDIRKQLIATENQIDVLMQALTSIAILLSAVIIVILFLIFKTRKKNRPQ</sequence>
<organism evidence="2 3">
    <name type="scientific">Exiguobacterium mexicanum</name>
    <dbReference type="NCBI Taxonomy" id="340146"/>
    <lineage>
        <taxon>Bacteria</taxon>
        <taxon>Bacillati</taxon>
        <taxon>Bacillota</taxon>
        <taxon>Bacilli</taxon>
        <taxon>Bacillales</taxon>
        <taxon>Bacillales Family XII. Incertae Sedis</taxon>
        <taxon>Exiguobacterium</taxon>
    </lineage>
</organism>
<keyword evidence="1" id="KW-0812">Transmembrane</keyword>
<comment type="caution">
    <text evidence="2">The sequence shown here is derived from an EMBL/GenBank/DDBJ whole genome shotgun (WGS) entry which is preliminary data.</text>
</comment>
<protein>
    <recommendedName>
        <fullName evidence="4">Chemotaxis methyl-accepting receptor HlyB-like 4HB MCP domain-containing protein</fullName>
    </recommendedName>
</protein>
<evidence type="ECO:0008006" key="4">
    <source>
        <dbReference type="Google" id="ProtNLM"/>
    </source>
</evidence>
<keyword evidence="3" id="KW-1185">Reference proteome</keyword>
<keyword evidence="1" id="KW-0472">Membrane</keyword>
<evidence type="ECO:0000256" key="1">
    <source>
        <dbReference type="SAM" id="Phobius"/>
    </source>
</evidence>
<dbReference type="EMBL" id="JASWER010000008">
    <property type="protein sequence ID" value="MDL5377562.1"/>
    <property type="molecule type" value="Genomic_DNA"/>
</dbReference>
<reference evidence="2 3" key="1">
    <citation type="submission" date="2023-06" db="EMBL/GenBank/DDBJ databases">
        <title>Influencing factors and mechanism of Cr(VI) reduction by facultative anaerobic Exiguobacterium sp. PY14.</title>
        <authorList>
            <person name="Zou L."/>
        </authorList>
    </citation>
    <scope>NUCLEOTIDE SEQUENCE [LARGE SCALE GENOMIC DNA]</scope>
    <source>
        <strain evidence="2 3">PY14</strain>
    </source>
</reference>
<evidence type="ECO:0000313" key="3">
    <source>
        <dbReference type="Proteomes" id="UP001230807"/>
    </source>
</evidence>
<keyword evidence="1" id="KW-1133">Transmembrane helix</keyword>
<dbReference type="RefSeq" id="WP_251132343.1">
    <property type="nucleotide sequence ID" value="NZ_CP183077.1"/>
</dbReference>
<name>A0ABT7MQU6_9BACL</name>
<accession>A0ABT7MQU6</accession>
<dbReference type="Proteomes" id="UP001230807">
    <property type="component" value="Unassembled WGS sequence"/>
</dbReference>
<proteinExistence type="predicted"/>
<evidence type="ECO:0000313" key="2">
    <source>
        <dbReference type="EMBL" id="MDL5377562.1"/>
    </source>
</evidence>
<feature type="transmembrane region" description="Helical" evidence="1">
    <location>
        <begin position="173"/>
        <end position="197"/>
    </location>
</feature>